<name>W0AGR8_9SPHN</name>
<dbReference type="SUPFAM" id="SSF53335">
    <property type="entry name" value="S-adenosyl-L-methionine-dependent methyltransferases"/>
    <property type="match status" value="1"/>
</dbReference>
<dbReference type="OrthoDB" id="823440at2"/>
<protein>
    <recommendedName>
        <fullName evidence="3">Class I SAM-dependent methyltransferase</fullName>
    </recommendedName>
</protein>
<dbReference type="Pfam" id="PF13578">
    <property type="entry name" value="Methyltransf_24"/>
    <property type="match status" value="1"/>
</dbReference>
<evidence type="ECO:0008006" key="3">
    <source>
        <dbReference type="Google" id="ProtNLM"/>
    </source>
</evidence>
<sequence>MTTREATGLLPRAQADAIAGYATSALDWAHILFFGAVGWPWLLRSLSGGTRAEKQRLLARLDLPEDALPNLGSWKADTALLHHIVDVVEMRRPAQVVELGAGASSLVTARALQLHGGGRLTSFDQHADFVAATHEWLLDHSLDADMRHAPLAPAPRDWHGLWYKLDHIPERIDLLIIDGPPWSIHPYIRGAAEALFDRIAPGGLVMLDDGARPGERIVAQRWRKRWPDFDFRLDTSGTKGTLIGERRAA</sequence>
<dbReference type="AlphaFoldDB" id="W0AGR8"/>
<proteinExistence type="predicted"/>
<organism evidence="1 2">
    <name type="scientific">Sphingomonas sanxanigenens DSM 19645 = NX02</name>
    <dbReference type="NCBI Taxonomy" id="1123269"/>
    <lineage>
        <taxon>Bacteria</taxon>
        <taxon>Pseudomonadati</taxon>
        <taxon>Pseudomonadota</taxon>
        <taxon>Alphaproteobacteria</taxon>
        <taxon>Sphingomonadales</taxon>
        <taxon>Sphingomonadaceae</taxon>
        <taxon>Sphingomonas</taxon>
    </lineage>
</organism>
<gene>
    <name evidence="1" type="ORF">NX02_27490</name>
</gene>
<keyword evidence="2" id="KW-1185">Reference proteome</keyword>
<dbReference type="HOGENOM" id="CLU_1128491_0_0_5"/>
<dbReference type="EMBL" id="CP006644">
    <property type="protein sequence ID" value="AHE57084.1"/>
    <property type="molecule type" value="Genomic_DNA"/>
</dbReference>
<dbReference type="Gene3D" id="3.40.50.150">
    <property type="entry name" value="Vaccinia Virus protein VP39"/>
    <property type="match status" value="1"/>
</dbReference>
<dbReference type="PATRIC" id="fig|1123269.5.peg.5395"/>
<reference evidence="1 2" key="1">
    <citation type="submission" date="2013-07" db="EMBL/GenBank/DDBJ databases">
        <title>Completed genome of Sphingomonas sanxanigenens NX02.</title>
        <authorList>
            <person name="Ma T."/>
            <person name="Huang H."/>
            <person name="Wu M."/>
            <person name="Li X."/>
            <person name="Li G."/>
        </authorList>
    </citation>
    <scope>NUCLEOTIDE SEQUENCE [LARGE SCALE GENOMIC DNA]</scope>
    <source>
        <strain evidence="1 2">NX02</strain>
    </source>
</reference>
<accession>W0AGR8</accession>
<dbReference type="STRING" id="1123269.NX02_27490"/>
<dbReference type="eggNOG" id="COG4122">
    <property type="taxonomic scope" value="Bacteria"/>
</dbReference>
<dbReference type="InterPro" id="IPR029063">
    <property type="entry name" value="SAM-dependent_MTases_sf"/>
</dbReference>
<evidence type="ECO:0000313" key="1">
    <source>
        <dbReference type="EMBL" id="AHE57084.1"/>
    </source>
</evidence>
<dbReference type="KEGG" id="ssan:NX02_27490"/>
<evidence type="ECO:0000313" key="2">
    <source>
        <dbReference type="Proteomes" id="UP000018851"/>
    </source>
</evidence>
<dbReference type="Proteomes" id="UP000018851">
    <property type="component" value="Chromosome"/>
</dbReference>
<dbReference type="RefSeq" id="WP_025295181.1">
    <property type="nucleotide sequence ID" value="NZ_CP006644.1"/>
</dbReference>